<dbReference type="SFLD" id="SFLDF00027">
    <property type="entry name" value="p-type_atpase"/>
    <property type="match status" value="1"/>
</dbReference>
<feature type="transmembrane region" description="Helical" evidence="11">
    <location>
        <begin position="238"/>
        <end position="256"/>
    </location>
</feature>
<organism evidence="13 14">
    <name type="scientific">Anatilimnocola aggregata</name>
    <dbReference type="NCBI Taxonomy" id="2528021"/>
    <lineage>
        <taxon>Bacteria</taxon>
        <taxon>Pseudomonadati</taxon>
        <taxon>Planctomycetota</taxon>
        <taxon>Planctomycetia</taxon>
        <taxon>Pirellulales</taxon>
        <taxon>Pirellulaceae</taxon>
        <taxon>Anatilimnocola</taxon>
    </lineage>
</organism>
<comment type="subcellular location">
    <subcellularLocation>
        <location evidence="1">Cell membrane</location>
        <topology evidence="1">Multi-pass membrane protein</topology>
    </subcellularLocation>
</comment>
<dbReference type="GO" id="GO:0055070">
    <property type="term" value="P:copper ion homeostasis"/>
    <property type="evidence" value="ECO:0007669"/>
    <property type="project" value="TreeGrafter"/>
</dbReference>
<name>A0A517Y8W6_9BACT</name>
<dbReference type="Proteomes" id="UP000315017">
    <property type="component" value="Chromosome"/>
</dbReference>
<keyword evidence="6 11" id="KW-0547">Nucleotide-binding</keyword>
<dbReference type="NCBIfam" id="TIGR01525">
    <property type="entry name" value="ATPase-IB_hvy"/>
    <property type="match status" value="1"/>
</dbReference>
<dbReference type="GO" id="GO:0005886">
    <property type="term" value="C:plasma membrane"/>
    <property type="evidence" value="ECO:0007669"/>
    <property type="project" value="UniProtKB-SubCell"/>
</dbReference>
<keyword evidence="10 11" id="KW-0472">Membrane</keyword>
<dbReference type="Gene3D" id="3.40.1110.10">
    <property type="entry name" value="Calcium-transporting ATPase, cytoplasmic domain N"/>
    <property type="match status" value="1"/>
</dbReference>
<evidence type="ECO:0000256" key="7">
    <source>
        <dbReference type="ARBA" id="ARBA00022840"/>
    </source>
</evidence>
<feature type="transmembrane region" description="Helical" evidence="11">
    <location>
        <begin position="165"/>
        <end position="186"/>
    </location>
</feature>
<dbReference type="InterPro" id="IPR008250">
    <property type="entry name" value="ATPase_P-typ_transduc_dom_A_sf"/>
</dbReference>
<dbReference type="SUPFAM" id="SSF56784">
    <property type="entry name" value="HAD-like"/>
    <property type="match status" value="1"/>
</dbReference>
<evidence type="ECO:0000259" key="12">
    <source>
        <dbReference type="SMART" id="SM00746"/>
    </source>
</evidence>
<dbReference type="Gene3D" id="2.70.150.10">
    <property type="entry name" value="Calcium-transporting ATPase, cytoplasmic transduction domain A"/>
    <property type="match status" value="1"/>
</dbReference>
<dbReference type="GO" id="GO:0060003">
    <property type="term" value="P:copper ion export"/>
    <property type="evidence" value="ECO:0007669"/>
    <property type="project" value="UniProtKB-ARBA"/>
</dbReference>
<dbReference type="InterPro" id="IPR007029">
    <property type="entry name" value="YHS_dom"/>
</dbReference>
<dbReference type="SMART" id="SM00746">
    <property type="entry name" value="TRASH"/>
    <property type="match status" value="1"/>
</dbReference>
<evidence type="ECO:0000256" key="6">
    <source>
        <dbReference type="ARBA" id="ARBA00022741"/>
    </source>
</evidence>
<dbReference type="Pfam" id="PF04945">
    <property type="entry name" value="YHS"/>
    <property type="match status" value="1"/>
</dbReference>
<dbReference type="SUPFAM" id="SSF81653">
    <property type="entry name" value="Calcium ATPase, transduction domain A"/>
    <property type="match status" value="1"/>
</dbReference>
<feature type="transmembrane region" description="Helical" evidence="11">
    <location>
        <begin position="391"/>
        <end position="413"/>
    </location>
</feature>
<dbReference type="InterPro" id="IPR011017">
    <property type="entry name" value="TRASH_dom"/>
</dbReference>
<protein>
    <submittedName>
        <fullName evidence="13">Copper-transporting P-type ATPase</fullName>
    </submittedName>
</protein>
<evidence type="ECO:0000256" key="9">
    <source>
        <dbReference type="ARBA" id="ARBA00022989"/>
    </source>
</evidence>
<evidence type="ECO:0000256" key="10">
    <source>
        <dbReference type="ARBA" id="ARBA00023136"/>
    </source>
</evidence>
<dbReference type="Pfam" id="PF00122">
    <property type="entry name" value="E1-E2_ATPase"/>
    <property type="match status" value="1"/>
</dbReference>
<dbReference type="InterPro" id="IPR018303">
    <property type="entry name" value="ATPase_P-typ_P_site"/>
</dbReference>
<feature type="domain" description="TRASH" evidence="12">
    <location>
        <begin position="22"/>
        <end position="60"/>
    </location>
</feature>
<feature type="transmembrane region" description="Helical" evidence="11">
    <location>
        <begin position="198"/>
        <end position="218"/>
    </location>
</feature>
<comment type="similarity">
    <text evidence="2 11">Belongs to the cation transport ATPase (P-type) (TC 3.A.3) family. Type IB subfamily.</text>
</comment>
<dbReference type="PRINTS" id="PR00943">
    <property type="entry name" value="CUATPASE"/>
</dbReference>
<keyword evidence="4 11" id="KW-0812">Transmembrane</keyword>
<dbReference type="OrthoDB" id="211392at2"/>
<dbReference type="Gene3D" id="1.10.620.20">
    <property type="entry name" value="Ribonucleotide Reductase, subunit A"/>
    <property type="match status" value="1"/>
</dbReference>
<dbReference type="InterPro" id="IPR023299">
    <property type="entry name" value="ATPase_P-typ_cyto_dom_N"/>
</dbReference>
<dbReference type="GO" id="GO:0016491">
    <property type="term" value="F:oxidoreductase activity"/>
    <property type="evidence" value="ECO:0007669"/>
    <property type="project" value="InterPro"/>
</dbReference>
<feature type="transmembrane region" description="Helical" evidence="11">
    <location>
        <begin position="731"/>
        <end position="751"/>
    </location>
</feature>
<evidence type="ECO:0000256" key="1">
    <source>
        <dbReference type="ARBA" id="ARBA00004651"/>
    </source>
</evidence>
<dbReference type="GO" id="GO:0005524">
    <property type="term" value="F:ATP binding"/>
    <property type="evidence" value="ECO:0007669"/>
    <property type="project" value="UniProtKB-UniRule"/>
</dbReference>
<dbReference type="InterPro" id="IPR001757">
    <property type="entry name" value="P_typ_ATPase"/>
</dbReference>
<feature type="transmembrane region" description="Helical" evidence="11">
    <location>
        <begin position="131"/>
        <end position="153"/>
    </location>
</feature>
<dbReference type="SFLD" id="SFLDS00003">
    <property type="entry name" value="Haloacid_Dehalogenase"/>
    <property type="match status" value="1"/>
</dbReference>
<dbReference type="GO" id="GO:0043682">
    <property type="term" value="F:P-type divalent copper transporter activity"/>
    <property type="evidence" value="ECO:0007669"/>
    <property type="project" value="TreeGrafter"/>
</dbReference>
<dbReference type="AlphaFoldDB" id="A0A517Y8W6"/>
<keyword evidence="7 11" id="KW-0067">ATP-binding</keyword>
<dbReference type="PROSITE" id="PS00154">
    <property type="entry name" value="ATPASE_E1_E2"/>
    <property type="match status" value="1"/>
</dbReference>
<feature type="transmembrane region" description="Helical" evidence="11">
    <location>
        <begin position="419"/>
        <end position="442"/>
    </location>
</feature>
<evidence type="ECO:0000256" key="3">
    <source>
        <dbReference type="ARBA" id="ARBA00022475"/>
    </source>
</evidence>
<dbReference type="InterPro" id="IPR012348">
    <property type="entry name" value="RNR-like"/>
</dbReference>
<dbReference type="RefSeq" id="WP_145087440.1">
    <property type="nucleotide sequence ID" value="NZ_CP036274.1"/>
</dbReference>
<dbReference type="KEGG" id="aagg:ETAA8_17470"/>
<dbReference type="InterPro" id="IPR059000">
    <property type="entry name" value="ATPase_P-type_domA"/>
</dbReference>
<dbReference type="PANTHER" id="PTHR43520:SF8">
    <property type="entry name" value="P-TYPE CU(+) TRANSPORTER"/>
    <property type="match status" value="1"/>
</dbReference>
<dbReference type="FunFam" id="2.70.150.10:FF:000020">
    <property type="entry name" value="Copper-exporting P-type ATPase A"/>
    <property type="match status" value="1"/>
</dbReference>
<evidence type="ECO:0000256" key="2">
    <source>
        <dbReference type="ARBA" id="ARBA00006024"/>
    </source>
</evidence>
<reference evidence="13 14" key="1">
    <citation type="submission" date="2019-02" db="EMBL/GenBank/DDBJ databases">
        <title>Deep-cultivation of Planctomycetes and their phenomic and genomic characterization uncovers novel biology.</title>
        <authorList>
            <person name="Wiegand S."/>
            <person name="Jogler M."/>
            <person name="Boedeker C."/>
            <person name="Pinto D."/>
            <person name="Vollmers J."/>
            <person name="Rivas-Marin E."/>
            <person name="Kohn T."/>
            <person name="Peeters S.H."/>
            <person name="Heuer A."/>
            <person name="Rast P."/>
            <person name="Oberbeckmann S."/>
            <person name="Bunk B."/>
            <person name="Jeske O."/>
            <person name="Meyerdierks A."/>
            <person name="Storesund J.E."/>
            <person name="Kallscheuer N."/>
            <person name="Luecker S."/>
            <person name="Lage O.M."/>
            <person name="Pohl T."/>
            <person name="Merkel B.J."/>
            <person name="Hornburger P."/>
            <person name="Mueller R.-W."/>
            <person name="Bruemmer F."/>
            <person name="Labrenz M."/>
            <person name="Spormann A.M."/>
            <person name="Op den Camp H."/>
            <person name="Overmann J."/>
            <person name="Amann R."/>
            <person name="Jetten M.S.M."/>
            <person name="Mascher T."/>
            <person name="Medema M.H."/>
            <person name="Devos D.P."/>
            <person name="Kaster A.-K."/>
            <person name="Ovreas L."/>
            <person name="Rohde M."/>
            <person name="Galperin M.Y."/>
            <person name="Jogler C."/>
        </authorList>
    </citation>
    <scope>NUCLEOTIDE SEQUENCE [LARGE SCALE GENOMIC DNA]</scope>
    <source>
        <strain evidence="13 14">ETA_A8</strain>
    </source>
</reference>
<dbReference type="InterPro" id="IPR044492">
    <property type="entry name" value="P_typ_ATPase_HD_dom"/>
</dbReference>
<proteinExistence type="inferred from homology"/>
<accession>A0A517Y8W6</accession>
<evidence type="ECO:0000313" key="14">
    <source>
        <dbReference type="Proteomes" id="UP000315017"/>
    </source>
</evidence>
<dbReference type="GO" id="GO:0005507">
    <property type="term" value="F:copper ion binding"/>
    <property type="evidence" value="ECO:0007669"/>
    <property type="project" value="TreeGrafter"/>
</dbReference>
<dbReference type="InterPro" id="IPR009078">
    <property type="entry name" value="Ferritin-like_SF"/>
</dbReference>
<sequence>MSHSHTSHSLQVLGDQNKPTIDPVCGMTVDPKSAAGSVEHQGTTYYFCSTHCVHKFQKSPAQFLHAEEPPKHDRPEVNGDQESVKYTCPMHPEVVQSGPGACPKCGMALEPMQPTVDDGPDPELISMQRRFWIGTVLTLPISLIAMAGLIPSASLMKLLHENMGVLNWTQLVLATPVVLWCAWPFFERAWLSVINRSPNMFTLISIGVGAAYLYSLAVTIAPGIFPDGFRNAAGAIEPYFDSAAVIVVLVLLGQVLELRARSQTGAAIRSLLGLAPKTARLVRENGSEADIPLGHVHVGDRLRIRPGEKVPVDGAVLDGQSNVDESMVTGEPIPVEKVSGTKVVGGTVNGTGSLLMQAERVGGDTLLAQIVRMVGEAQRSRAPIEKLVNKVAAVFVPAVLGIALLTFVIWAVWGSEPRLAHALVNAVAVLIIACPCALGLATPMAIMVGTGRGATAGVLFRDAEALETLRNADTLVVDKTGTLTEGKPKLVTVEPTGDFSEHQLLAIAAGLEVSSEHPLASAIVQGAKDRGVSLSEVQDFQSVTGKGVRGLDQSRRVAVGNPAMMREENVAVSTVEARLEQLRREGQTVMLVAVDGAIAGLIGVADPIKETTPEALQMLHAEGFRVIMLTGDSRATAEAVARKLGIDEVIAEVLPEQKGEVVARLQREGRVVAMAGDGINDAPALAKANVGIAMGTGTDVAMESAAITLVKGDLRGIVRAKRLSRAISAGIRQNLFLAFVYNALSLPLAAFGLVTPMLASAAMSLSSVSVIANSLRLRGTKL</sequence>
<evidence type="ECO:0000256" key="8">
    <source>
        <dbReference type="ARBA" id="ARBA00022967"/>
    </source>
</evidence>
<dbReference type="NCBIfam" id="TIGR01511">
    <property type="entry name" value="ATPase-IB1_Cu"/>
    <property type="match status" value="1"/>
</dbReference>
<keyword evidence="3 11" id="KW-1003">Cell membrane</keyword>
<dbReference type="SFLD" id="SFLDG00002">
    <property type="entry name" value="C1.7:_P-type_atpase_like"/>
    <property type="match status" value="1"/>
</dbReference>
<dbReference type="Pfam" id="PF00702">
    <property type="entry name" value="Hydrolase"/>
    <property type="match status" value="1"/>
</dbReference>
<dbReference type="SUPFAM" id="SSF81665">
    <property type="entry name" value="Calcium ATPase, transmembrane domain M"/>
    <property type="match status" value="1"/>
</dbReference>
<evidence type="ECO:0000256" key="5">
    <source>
        <dbReference type="ARBA" id="ARBA00022723"/>
    </source>
</evidence>
<gene>
    <name evidence="13" type="primary">actP_2</name>
    <name evidence="13" type="ORF">ETAA8_17470</name>
</gene>
<dbReference type="InterPro" id="IPR045800">
    <property type="entry name" value="HMBD"/>
</dbReference>
<dbReference type="InterPro" id="IPR023298">
    <property type="entry name" value="ATPase_P-typ_TM_dom_sf"/>
</dbReference>
<dbReference type="PANTHER" id="PTHR43520">
    <property type="entry name" value="ATP7, ISOFORM B"/>
    <property type="match status" value="1"/>
</dbReference>
<dbReference type="Gene3D" id="3.40.50.1000">
    <property type="entry name" value="HAD superfamily/HAD-like"/>
    <property type="match status" value="1"/>
</dbReference>
<dbReference type="EMBL" id="CP036274">
    <property type="protein sequence ID" value="QDU26666.1"/>
    <property type="molecule type" value="Genomic_DNA"/>
</dbReference>
<dbReference type="InterPro" id="IPR036412">
    <property type="entry name" value="HAD-like_sf"/>
</dbReference>
<dbReference type="SUPFAM" id="SSF47240">
    <property type="entry name" value="Ferritin-like"/>
    <property type="match status" value="1"/>
</dbReference>
<dbReference type="InterPro" id="IPR023214">
    <property type="entry name" value="HAD_sf"/>
</dbReference>
<dbReference type="GO" id="GO:0016887">
    <property type="term" value="F:ATP hydrolysis activity"/>
    <property type="evidence" value="ECO:0007669"/>
    <property type="project" value="InterPro"/>
</dbReference>
<dbReference type="PRINTS" id="PR00119">
    <property type="entry name" value="CATATPASE"/>
</dbReference>
<evidence type="ECO:0000313" key="13">
    <source>
        <dbReference type="EMBL" id="QDU26666.1"/>
    </source>
</evidence>
<keyword evidence="8" id="KW-1278">Translocase</keyword>
<dbReference type="InterPro" id="IPR027256">
    <property type="entry name" value="P-typ_ATPase_IB"/>
</dbReference>
<evidence type="ECO:0000256" key="4">
    <source>
        <dbReference type="ARBA" id="ARBA00022692"/>
    </source>
</evidence>
<dbReference type="NCBIfam" id="TIGR01494">
    <property type="entry name" value="ATPase_P-type"/>
    <property type="match status" value="1"/>
</dbReference>
<keyword evidence="9 11" id="KW-1133">Transmembrane helix</keyword>
<dbReference type="CDD" id="cd02094">
    <property type="entry name" value="P-type_ATPase_Cu-like"/>
    <property type="match status" value="1"/>
</dbReference>
<keyword evidence="5 11" id="KW-0479">Metal-binding</keyword>
<keyword evidence="14" id="KW-1185">Reference proteome</keyword>
<dbReference type="Pfam" id="PF19335">
    <property type="entry name" value="HMBD"/>
    <property type="match status" value="1"/>
</dbReference>
<evidence type="ECO:0000256" key="11">
    <source>
        <dbReference type="RuleBase" id="RU362081"/>
    </source>
</evidence>